<reference evidence="3" key="1">
    <citation type="journal article" date="2019" name="Int. J. Syst. Evol. Microbiol.">
        <title>The Global Catalogue of Microorganisms (GCM) 10K type strain sequencing project: providing services to taxonomists for standard genome sequencing and annotation.</title>
        <authorList>
            <consortium name="The Broad Institute Genomics Platform"/>
            <consortium name="The Broad Institute Genome Sequencing Center for Infectious Disease"/>
            <person name="Wu L."/>
            <person name="Ma J."/>
        </authorList>
    </citation>
    <scope>NUCLEOTIDE SEQUENCE [LARGE SCALE GENOMIC DNA]</scope>
    <source>
        <strain evidence="3">JCM 16928</strain>
    </source>
</reference>
<name>A0ABP6WH62_9ACTN</name>
<dbReference type="EMBL" id="BAABAA010000002">
    <property type="protein sequence ID" value="GAA3549466.1"/>
    <property type="molecule type" value="Genomic_DNA"/>
</dbReference>
<evidence type="ECO:0000256" key="1">
    <source>
        <dbReference type="SAM" id="MobiDB-lite"/>
    </source>
</evidence>
<feature type="region of interest" description="Disordered" evidence="1">
    <location>
        <begin position="23"/>
        <end position="47"/>
    </location>
</feature>
<dbReference type="Proteomes" id="UP001501222">
    <property type="component" value="Unassembled WGS sequence"/>
</dbReference>
<comment type="caution">
    <text evidence="2">The sequence shown here is derived from an EMBL/GenBank/DDBJ whole genome shotgun (WGS) entry which is preliminary data.</text>
</comment>
<protein>
    <submittedName>
        <fullName evidence="2">Uncharacterized protein</fullName>
    </submittedName>
</protein>
<gene>
    <name evidence="2" type="ORF">GCM10022235_16350</name>
</gene>
<sequence>MLVGELGRQQDLLDRHLAAEHLVPGVPDHTHTASPQEAEQPVPPSQQTTFRLFSAHPLQVPSPAEHNQQASNMAVRAPAE</sequence>
<organism evidence="2 3">
    <name type="scientific">Kribbella ginsengisoli</name>
    <dbReference type="NCBI Taxonomy" id="363865"/>
    <lineage>
        <taxon>Bacteria</taxon>
        <taxon>Bacillati</taxon>
        <taxon>Actinomycetota</taxon>
        <taxon>Actinomycetes</taxon>
        <taxon>Propionibacteriales</taxon>
        <taxon>Kribbellaceae</taxon>
        <taxon>Kribbella</taxon>
    </lineage>
</organism>
<evidence type="ECO:0000313" key="2">
    <source>
        <dbReference type="EMBL" id="GAA3549466.1"/>
    </source>
</evidence>
<keyword evidence="3" id="KW-1185">Reference proteome</keyword>
<evidence type="ECO:0000313" key="3">
    <source>
        <dbReference type="Proteomes" id="UP001501222"/>
    </source>
</evidence>
<accession>A0ABP6WH62</accession>
<proteinExistence type="predicted"/>
<feature type="region of interest" description="Disordered" evidence="1">
    <location>
        <begin position="60"/>
        <end position="80"/>
    </location>
</feature>